<comment type="function">
    <text evidence="5">GTPase that associates with the 50S ribosomal subunit and may have a role during protein synthesis or ribosome biogenesis.</text>
</comment>
<dbReference type="HAMAP" id="MF_00900">
    <property type="entry name" value="GTPase_HflX"/>
    <property type="match status" value="1"/>
</dbReference>
<evidence type="ECO:0000256" key="4">
    <source>
        <dbReference type="ARBA" id="ARBA00023134"/>
    </source>
</evidence>
<evidence type="ECO:0000256" key="5">
    <source>
        <dbReference type="HAMAP-Rule" id="MF_00900"/>
    </source>
</evidence>
<feature type="binding site" evidence="6">
    <location>
        <begin position="299"/>
        <end position="302"/>
    </location>
    <ligand>
        <name>GTP</name>
        <dbReference type="ChEBI" id="CHEBI:37565"/>
    </ligand>
</feature>
<dbReference type="Gene3D" id="3.40.50.11060">
    <property type="entry name" value="GTPase HflX, N-terminal domain"/>
    <property type="match status" value="1"/>
</dbReference>
<dbReference type="Gene3D" id="6.10.250.3070">
    <property type="match status" value="1"/>
</dbReference>
<feature type="binding site" evidence="6">
    <location>
        <begin position="210"/>
        <end position="214"/>
    </location>
    <ligand>
        <name>GTP</name>
        <dbReference type="ChEBI" id="CHEBI:37565"/>
    </ligand>
</feature>
<comment type="similarity">
    <text evidence="5">Belongs to the TRAFAC class OBG-HflX-like GTPase superfamily. HflX GTPase family.</text>
</comment>
<name>B8D665_DESA1</name>
<dbReference type="PIRSF" id="PIRSF006809">
    <property type="entry name" value="GTP-binding_hflX_prd"/>
    <property type="match status" value="1"/>
</dbReference>
<feature type="binding site" evidence="7">
    <location>
        <position position="192"/>
    </location>
    <ligand>
        <name>Mg(2+)</name>
        <dbReference type="ChEBI" id="CHEBI:18420"/>
    </ligand>
</feature>
<dbReference type="HOGENOM" id="CLU_019597_2_0_2"/>
<dbReference type="STRING" id="490899.DKAM_1270"/>
<comment type="subunit">
    <text evidence="5">Monomer. Associates with the 50S ribosomal subunit.</text>
</comment>
<keyword evidence="5" id="KW-0963">Cytoplasm</keyword>
<keyword evidence="3 7" id="KW-0460">Magnesium</keyword>
<keyword evidence="4 5" id="KW-0342">GTP-binding</keyword>
<gene>
    <name evidence="5" type="primary">hflX</name>
    <name evidence="9" type="ordered locus">DKAM_1270</name>
</gene>
<dbReference type="InterPro" id="IPR005225">
    <property type="entry name" value="Small_GTP-bd"/>
</dbReference>
<dbReference type="GO" id="GO:0043022">
    <property type="term" value="F:ribosome binding"/>
    <property type="evidence" value="ECO:0007669"/>
    <property type="project" value="TreeGrafter"/>
</dbReference>
<dbReference type="PRINTS" id="PR00326">
    <property type="entry name" value="GTP1OBG"/>
</dbReference>
<dbReference type="GeneID" id="7171334"/>
<evidence type="ECO:0000256" key="2">
    <source>
        <dbReference type="ARBA" id="ARBA00022741"/>
    </source>
</evidence>
<dbReference type="GO" id="GO:0003924">
    <property type="term" value="F:GTPase activity"/>
    <property type="evidence" value="ECO:0007669"/>
    <property type="project" value="UniProtKB-UniRule"/>
</dbReference>
<dbReference type="GO" id="GO:0046872">
    <property type="term" value="F:metal ion binding"/>
    <property type="evidence" value="ECO:0007669"/>
    <property type="project" value="UniProtKB-KW"/>
</dbReference>
<protein>
    <recommendedName>
        <fullName evidence="5">GTPase HflX</fullName>
    </recommendedName>
    <alternativeName>
        <fullName evidence="5">GTP-binding protein HflX</fullName>
    </alternativeName>
</protein>
<dbReference type="SUPFAM" id="SSF52540">
    <property type="entry name" value="P-loop containing nucleoside triphosphate hydrolases"/>
    <property type="match status" value="1"/>
</dbReference>
<dbReference type="InterPro" id="IPR025121">
    <property type="entry name" value="GTPase_HflX_N"/>
</dbReference>
<dbReference type="NCBIfam" id="TIGR00231">
    <property type="entry name" value="small_GTP"/>
    <property type="match status" value="1"/>
</dbReference>
<dbReference type="EMBL" id="CP001140">
    <property type="protein sequence ID" value="ACL11596.1"/>
    <property type="molecule type" value="Genomic_DNA"/>
</dbReference>
<proteinExistence type="inferred from homology"/>
<accession>B8D665</accession>
<dbReference type="PANTHER" id="PTHR10229">
    <property type="entry name" value="GTP-BINDING PROTEIN HFLX"/>
    <property type="match status" value="1"/>
</dbReference>
<dbReference type="PANTHER" id="PTHR10229:SF8">
    <property type="entry name" value="GTPASE HFLX"/>
    <property type="match status" value="1"/>
</dbReference>
<dbReference type="Pfam" id="PF13167">
    <property type="entry name" value="GTP-bdg_N"/>
    <property type="match status" value="1"/>
</dbReference>
<feature type="binding site" evidence="6">
    <location>
        <begin position="231"/>
        <end position="234"/>
    </location>
    <ligand>
        <name>GTP</name>
        <dbReference type="ChEBI" id="CHEBI:37565"/>
    </ligand>
</feature>
<feature type="binding site" evidence="6">
    <location>
        <begin position="185"/>
        <end position="192"/>
    </location>
    <ligand>
        <name>GTP</name>
        <dbReference type="ChEBI" id="CHEBI:37565"/>
    </ligand>
</feature>
<reference evidence="9 10" key="1">
    <citation type="journal article" date="2009" name="J. Bacteriol.">
        <title>Complete genome sequence of the anaerobic, protein-degrading hyperthermophilic crenarchaeon Desulfurococcus kamchatkensis.</title>
        <authorList>
            <person name="Ravin N.V."/>
            <person name="Mardanov A.V."/>
            <person name="Beletsky A.V."/>
            <person name="Kublanov I.V."/>
            <person name="Kolganova T.V."/>
            <person name="Lebedinsky A.V."/>
            <person name="Chernyh N.A."/>
            <person name="Bonch-Osmolovskaya E.A."/>
            <person name="Skryabin K.G."/>
        </authorList>
    </citation>
    <scope>NUCLEOTIDE SEQUENCE [LARGE SCALE GENOMIC DNA]</scope>
    <source>
        <strain evidence="10">DSM 18924 / JCM 16383 / VKM B-2413 / 1221n</strain>
    </source>
</reference>
<dbReference type="Pfam" id="PF16360">
    <property type="entry name" value="GTP-bdg_M"/>
    <property type="match status" value="1"/>
</dbReference>
<dbReference type="PROSITE" id="PS51705">
    <property type="entry name" value="G_HFLX"/>
    <property type="match status" value="1"/>
</dbReference>
<dbReference type="Pfam" id="PF01926">
    <property type="entry name" value="MMR_HSR1"/>
    <property type="match status" value="1"/>
</dbReference>
<dbReference type="InterPro" id="IPR016496">
    <property type="entry name" value="GTPase_HflX"/>
</dbReference>
<dbReference type="GO" id="GO:0005737">
    <property type="term" value="C:cytoplasm"/>
    <property type="evidence" value="ECO:0007669"/>
    <property type="project" value="UniProtKB-SubCell"/>
</dbReference>
<organism evidence="9 10">
    <name type="scientific">Desulfurococcus amylolyticus (strain DSM 18924 / JCM 16383 / VKM B-2413 / 1221n)</name>
    <name type="common">Desulfurococcus kamchatkensis</name>
    <dbReference type="NCBI Taxonomy" id="490899"/>
    <lineage>
        <taxon>Archaea</taxon>
        <taxon>Thermoproteota</taxon>
        <taxon>Thermoprotei</taxon>
        <taxon>Desulfurococcales</taxon>
        <taxon>Desulfurococcaceae</taxon>
        <taxon>Desulfurococcus</taxon>
    </lineage>
</organism>
<evidence type="ECO:0000256" key="7">
    <source>
        <dbReference type="PIRSR" id="PIRSR006809-2"/>
    </source>
</evidence>
<evidence type="ECO:0000313" key="9">
    <source>
        <dbReference type="EMBL" id="ACL11596.1"/>
    </source>
</evidence>
<evidence type="ECO:0000313" key="10">
    <source>
        <dbReference type="Proteomes" id="UP000006903"/>
    </source>
</evidence>
<keyword evidence="1 7" id="KW-0479">Metal-binding</keyword>
<dbReference type="InterPro" id="IPR006073">
    <property type="entry name" value="GTP-bd"/>
</dbReference>
<dbReference type="Proteomes" id="UP000006903">
    <property type="component" value="Chromosome"/>
</dbReference>
<sequence length="351" mass="40093">MRVVVVVPRKYWVFLEEELGLVKTIYSDIVEVLKTKGSPSGTYLPREKIEFLRGSDFDKLIVMDRLKPIQIVNLIKELRRDVIDRVMLILEIFAEHAGSKEAKMQIELARLKYYIPLVKEAIRYAKIGELHGFLGAGRYGYEKYYLMLKKREARVRRELEELRRIRGIRRMQRLKAGFPHVAIAGYTCAGKTTLFNAITGLSMLVGPEPFTTLSPKSRRIVYRDASFILTDTVGFIRDLPPEVIEAFYATLEEITAADVIVNVVDASKPIERIRIELETTREILSRIGVHSKPMVVALNKIDLVDDYASIASEVKVLLASNETLIPISSVKRINIDRLMDTVYMLVKGGYQ</sequence>
<dbReference type="InterPro" id="IPR027417">
    <property type="entry name" value="P-loop_NTPase"/>
</dbReference>
<comment type="cofactor">
    <cofactor evidence="7">
        <name>Mg(2+)</name>
        <dbReference type="ChEBI" id="CHEBI:18420"/>
    </cofactor>
</comment>
<feature type="binding site" evidence="7">
    <location>
        <position position="212"/>
    </location>
    <ligand>
        <name>Mg(2+)</name>
        <dbReference type="ChEBI" id="CHEBI:18420"/>
    </ligand>
</feature>
<comment type="subcellular location">
    <subcellularLocation>
        <location evidence="5">Cytoplasm</location>
    </subcellularLocation>
    <text evidence="5">May associate with membranes.</text>
</comment>
<dbReference type="GO" id="GO:0005525">
    <property type="term" value="F:GTP binding"/>
    <property type="evidence" value="ECO:0007669"/>
    <property type="project" value="UniProtKB-UniRule"/>
</dbReference>
<dbReference type="InterPro" id="IPR042108">
    <property type="entry name" value="GTPase_HflX_N_sf"/>
</dbReference>
<dbReference type="NCBIfam" id="TIGR03156">
    <property type="entry name" value="GTP_HflX"/>
    <property type="match status" value="1"/>
</dbReference>
<evidence type="ECO:0000256" key="6">
    <source>
        <dbReference type="PIRSR" id="PIRSR006809-1"/>
    </source>
</evidence>
<evidence type="ECO:0000256" key="3">
    <source>
        <dbReference type="ARBA" id="ARBA00022842"/>
    </source>
</evidence>
<dbReference type="CDD" id="cd01878">
    <property type="entry name" value="HflX"/>
    <property type="match status" value="1"/>
</dbReference>
<dbReference type="eggNOG" id="arCOG00353">
    <property type="taxonomic scope" value="Archaea"/>
</dbReference>
<keyword evidence="2 5" id="KW-0547">Nucleotide-binding</keyword>
<evidence type="ECO:0000256" key="1">
    <source>
        <dbReference type="ARBA" id="ARBA00022723"/>
    </source>
</evidence>
<feature type="domain" description="Hflx-type G" evidence="8">
    <location>
        <begin position="179"/>
        <end position="350"/>
    </location>
</feature>
<dbReference type="Gene3D" id="3.40.50.300">
    <property type="entry name" value="P-loop containing nucleotide triphosphate hydrolases"/>
    <property type="match status" value="1"/>
</dbReference>
<dbReference type="KEGG" id="dka:DKAM_1270"/>
<dbReference type="RefSeq" id="WP_012608937.1">
    <property type="nucleotide sequence ID" value="NC_011766.1"/>
</dbReference>
<dbReference type="InterPro" id="IPR032305">
    <property type="entry name" value="GTP-bd_M"/>
</dbReference>
<dbReference type="InterPro" id="IPR030394">
    <property type="entry name" value="G_HFLX_dom"/>
</dbReference>
<evidence type="ECO:0000259" key="8">
    <source>
        <dbReference type="PROSITE" id="PS51705"/>
    </source>
</evidence>
<dbReference type="AlphaFoldDB" id="B8D665"/>